<keyword evidence="3" id="KW-1185">Reference proteome</keyword>
<name>A0A3D8SWV4_9EURO</name>
<reference evidence="2 3" key="1">
    <citation type="journal article" date="2018" name="IMA Fungus">
        <title>IMA Genome-F 9: Draft genome sequence of Annulohypoxylon stygium, Aspergillus mulundensis, Berkeleyomyces basicola (syn. Thielaviopsis basicola), Ceratocystis smalleyi, two Cercospora beticola strains, Coleophoma cylindrospora, Fusarium fracticaudum, Phialophora cf. hyalina, and Morchella septimelata.</title>
        <authorList>
            <person name="Wingfield B.D."/>
            <person name="Bills G.F."/>
            <person name="Dong Y."/>
            <person name="Huang W."/>
            <person name="Nel W.J."/>
            <person name="Swalarsk-Parry B.S."/>
            <person name="Vaghefi N."/>
            <person name="Wilken P.M."/>
            <person name="An Z."/>
            <person name="de Beer Z.W."/>
            <person name="De Vos L."/>
            <person name="Chen L."/>
            <person name="Duong T.A."/>
            <person name="Gao Y."/>
            <person name="Hammerbacher A."/>
            <person name="Kikkert J.R."/>
            <person name="Li Y."/>
            <person name="Li H."/>
            <person name="Li K."/>
            <person name="Li Q."/>
            <person name="Liu X."/>
            <person name="Ma X."/>
            <person name="Naidoo K."/>
            <person name="Pethybridge S.J."/>
            <person name="Sun J."/>
            <person name="Steenkamp E.T."/>
            <person name="van der Nest M.A."/>
            <person name="van Wyk S."/>
            <person name="Wingfield M.J."/>
            <person name="Xiong C."/>
            <person name="Yue Q."/>
            <person name="Zhang X."/>
        </authorList>
    </citation>
    <scope>NUCLEOTIDE SEQUENCE [LARGE SCALE GENOMIC DNA]</scope>
    <source>
        <strain evidence="2 3">DSM 5745</strain>
    </source>
</reference>
<dbReference type="SUPFAM" id="SSF53335">
    <property type="entry name" value="S-adenosyl-L-methionine-dependent methyltransferases"/>
    <property type="match status" value="1"/>
</dbReference>
<comment type="caution">
    <text evidence="2">The sequence shown here is derived from an EMBL/GenBank/DDBJ whole genome shotgun (WGS) entry which is preliminary data.</text>
</comment>
<dbReference type="AlphaFoldDB" id="A0A3D8SWV4"/>
<dbReference type="RefSeq" id="XP_026607749.1">
    <property type="nucleotide sequence ID" value="XM_026744586.1"/>
</dbReference>
<dbReference type="Gene3D" id="3.40.50.150">
    <property type="entry name" value="Vaccinia Virus protein VP39"/>
    <property type="match status" value="1"/>
</dbReference>
<dbReference type="InterPro" id="IPR029063">
    <property type="entry name" value="SAM-dependent_MTases_sf"/>
</dbReference>
<evidence type="ECO:0000313" key="3">
    <source>
        <dbReference type="Proteomes" id="UP000256690"/>
    </source>
</evidence>
<dbReference type="GeneID" id="38112940"/>
<evidence type="ECO:0000313" key="2">
    <source>
        <dbReference type="EMBL" id="RDW90795.1"/>
    </source>
</evidence>
<protein>
    <recommendedName>
        <fullName evidence="1">Methyltransferase domain-containing protein</fullName>
    </recommendedName>
</protein>
<dbReference type="Pfam" id="PF13649">
    <property type="entry name" value="Methyltransf_25"/>
    <property type="match status" value="1"/>
</dbReference>
<dbReference type="STRING" id="1810919.A0A3D8SWV4"/>
<proteinExistence type="predicted"/>
<dbReference type="EMBL" id="PVWQ01000002">
    <property type="protein sequence ID" value="RDW90795.1"/>
    <property type="molecule type" value="Genomic_DNA"/>
</dbReference>
<evidence type="ECO:0000259" key="1">
    <source>
        <dbReference type="Pfam" id="PF13649"/>
    </source>
</evidence>
<organism evidence="2 3">
    <name type="scientific">Aspergillus mulundensis</name>
    <dbReference type="NCBI Taxonomy" id="1810919"/>
    <lineage>
        <taxon>Eukaryota</taxon>
        <taxon>Fungi</taxon>
        <taxon>Dikarya</taxon>
        <taxon>Ascomycota</taxon>
        <taxon>Pezizomycotina</taxon>
        <taxon>Eurotiomycetes</taxon>
        <taxon>Eurotiomycetidae</taxon>
        <taxon>Eurotiales</taxon>
        <taxon>Aspergillaceae</taxon>
        <taxon>Aspergillus</taxon>
        <taxon>Aspergillus subgen. Nidulantes</taxon>
    </lineage>
</organism>
<sequence length="272" mass="30170">MTTELTSLFKNKGFSARYKLAEQLTGLYARPLISQSDIASYPNRPVVFDNACGTGIIGSVLHDTLGERVRQSWELTCGDFSQEMVNYTQQRAVDEGWLNATTKVVNAQEMDLPSQHFTHVYTAFECLRILKPGGIFAATVWKDVPQISMTLSSISPLQPDLPLPTASEFIPQLLKGWDSETTVQSELEAAGFTDIKITPVTAKVAMPIAEFVELSKSMVPAFLGRFWTKEQREEHEGRVPEVMTKWLENEFGVGGSVPLEPTALVVTAQKPE</sequence>
<accession>A0A3D8SWV4</accession>
<dbReference type="Proteomes" id="UP000256690">
    <property type="component" value="Unassembled WGS sequence"/>
</dbReference>
<dbReference type="InterPro" id="IPR041698">
    <property type="entry name" value="Methyltransf_25"/>
</dbReference>
<dbReference type="OrthoDB" id="2013972at2759"/>
<dbReference type="CDD" id="cd02440">
    <property type="entry name" value="AdoMet_MTases"/>
    <property type="match status" value="1"/>
</dbReference>
<gene>
    <name evidence="2" type="ORF">DSM5745_02570</name>
</gene>
<feature type="domain" description="Methyltransferase" evidence="1">
    <location>
        <begin position="47"/>
        <end position="131"/>
    </location>
</feature>